<evidence type="ECO:0000313" key="5">
    <source>
        <dbReference type="Proteomes" id="UP000824998"/>
    </source>
</evidence>
<accession>A0A9P7YSX6</accession>
<dbReference type="InterPro" id="IPR039327">
    <property type="entry name" value="CON7-like"/>
</dbReference>
<proteinExistence type="predicted"/>
<evidence type="ECO:0000256" key="1">
    <source>
        <dbReference type="PROSITE-ProRule" id="PRU00042"/>
    </source>
</evidence>
<organism evidence="4 5">
    <name type="scientific">Amylocarpus encephaloides</name>
    <dbReference type="NCBI Taxonomy" id="45428"/>
    <lineage>
        <taxon>Eukaryota</taxon>
        <taxon>Fungi</taxon>
        <taxon>Dikarya</taxon>
        <taxon>Ascomycota</taxon>
        <taxon>Pezizomycotina</taxon>
        <taxon>Leotiomycetes</taxon>
        <taxon>Helotiales</taxon>
        <taxon>Helotiales incertae sedis</taxon>
        <taxon>Amylocarpus</taxon>
    </lineage>
</organism>
<feature type="region of interest" description="Disordered" evidence="2">
    <location>
        <begin position="369"/>
        <end position="464"/>
    </location>
</feature>
<feature type="compositionally biased region" description="Polar residues" evidence="2">
    <location>
        <begin position="418"/>
        <end position="454"/>
    </location>
</feature>
<dbReference type="PROSITE" id="PS50157">
    <property type="entry name" value="ZINC_FINGER_C2H2_2"/>
    <property type="match status" value="1"/>
</dbReference>
<sequence>MSWPGSQKPPFTTTNANTPSSSTPNQRSFTSSSPDTIPTTTTDDIATSVITADSTLSSLLGAFTNDHRSYMDRSLPEYSQSGLPSSYPHILTNARSEEPSAELVSAAQYPQPQAAPSTELAAVVRFSQPPELPSHGFSSAPPTDFYPALARPASIPGRIQRQFFPANNHGGGMAQPPSPSLPLQDGRNHPSNQIKSDSDILDPSIQVPSPTAYASHNGQYSPYTPEQAMQHGYPQSHPGSAMYAQPRPDWSGYAGHPQMAQGGYATSGAQTPTSAASAGAPSSQVYSFVPIPGAQQHKRPRRRYEEIERMYKCGWNGCEKAYGTLNHLNAHVTMQSHGQKRTPDEFKEIRKEWKTRKKVDENLRKANEERARAQAVGGMATVEGQPSGEGAPAPGYQQPGRSVQLPSIGYQPGAHVPNQYQAQPSGNVQQIPDYNGNQNSQNSQPKYDGQNGQTKYDGLPKYDQ</sequence>
<dbReference type="Gene3D" id="3.30.160.60">
    <property type="entry name" value="Classic Zinc Finger"/>
    <property type="match status" value="1"/>
</dbReference>
<keyword evidence="1" id="KW-0479">Metal-binding</keyword>
<dbReference type="GO" id="GO:0006355">
    <property type="term" value="P:regulation of DNA-templated transcription"/>
    <property type="evidence" value="ECO:0007669"/>
    <property type="project" value="InterPro"/>
</dbReference>
<evidence type="ECO:0000259" key="3">
    <source>
        <dbReference type="PROSITE" id="PS50157"/>
    </source>
</evidence>
<keyword evidence="5" id="KW-1185">Reference proteome</keyword>
<feature type="domain" description="C2H2-type" evidence="3">
    <location>
        <begin position="311"/>
        <end position="342"/>
    </location>
</feature>
<dbReference type="OrthoDB" id="1939603at2759"/>
<comment type="caution">
    <text evidence="4">The sequence shown here is derived from an EMBL/GenBank/DDBJ whole genome shotgun (WGS) entry which is preliminary data.</text>
</comment>
<dbReference type="PANTHER" id="PTHR36167">
    <property type="entry name" value="C2H2 FINGER DOMAIN TRANSCRIPTION FACTOR (EUROFUNG)-RELATED"/>
    <property type="match status" value="1"/>
</dbReference>
<dbReference type="PROSITE" id="PS00028">
    <property type="entry name" value="ZINC_FINGER_C2H2_1"/>
    <property type="match status" value="1"/>
</dbReference>
<keyword evidence="1" id="KW-0863">Zinc-finger</keyword>
<dbReference type="GO" id="GO:0008270">
    <property type="term" value="F:zinc ion binding"/>
    <property type="evidence" value="ECO:0007669"/>
    <property type="project" value="UniProtKB-KW"/>
</dbReference>
<feature type="compositionally biased region" description="Polar residues" evidence="2">
    <location>
        <begin position="206"/>
        <end position="224"/>
    </location>
</feature>
<dbReference type="PANTHER" id="PTHR36167:SF3">
    <property type="entry name" value="C2H2 FINGER DOMAIN TRANSCRIPTION FACTOR (EUROFUNG)-RELATED"/>
    <property type="match status" value="1"/>
</dbReference>
<reference evidence="4" key="1">
    <citation type="journal article" date="2021" name="IMA Fungus">
        <title>Genomic characterization of three marine fungi, including Emericellopsis atlantica sp. nov. with signatures of a generalist lifestyle and marine biomass degradation.</title>
        <authorList>
            <person name="Hagestad O.C."/>
            <person name="Hou L."/>
            <person name="Andersen J.H."/>
            <person name="Hansen E.H."/>
            <person name="Altermark B."/>
            <person name="Li C."/>
            <person name="Kuhnert E."/>
            <person name="Cox R.J."/>
            <person name="Crous P.W."/>
            <person name="Spatafora J.W."/>
            <person name="Lail K."/>
            <person name="Amirebrahimi M."/>
            <person name="Lipzen A."/>
            <person name="Pangilinan J."/>
            <person name="Andreopoulos W."/>
            <person name="Hayes R.D."/>
            <person name="Ng V."/>
            <person name="Grigoriev I.V."/>
            <person name="Jackson S.A."/>
            <person name="Sutton T.D.S."/>
            <person name="Dobson A.D.W."/>
            <person name="Rama T."/>
        </authorList>
    </citation>
    <scope>NUCLEOTIDE SEQUENCE</scope>
    <source>
        <strain evidence="4">TRa018bII</strain>
    </source>
</reference>
<gene>
    <name evidence="4" type="ORF">BJ875DRAFT_501429</name>
</gene>
<name>A0A9P7YSX6_9HELO</name>
<dbReference type="InterPro" id="IPR013087">
    <property type="entry name" value="Znf_C2H2_type"/>
</dbReference>
<protein>
    <recommendedName>
        <fullName evidence="3">C2H2-type domain-containing protein</fullName>
    </recommendedName>
</protein>
<feature type="compositionally biased region" description="Low complexity" evidence="2">
    <location>
        <begin position="266"/>
        <end position="280"/>
    </location>
</feature>
<dbReference type="Proteomes" id="UP000824998">
    <property type="component" value="Unassembled WGS sequence"/>
</dbReference>
<feature type="region of interest" description="Disordered" evidence="2">
    <location>
        <begin position="166"/>
        <end position="280"/>
    </location>
</feature>
<dbReference type="AlphaFoldDB" id="A0A9P7YSX6"/>
<evidence type="ECO:0000313" key="4">
    <source>
        <dbReference type="EMBL" id="KAG9239378.1"/>
    </source>
</evidence>
<evidence type="ECO:0000256" key="2">
    <source>
        <dbReference type="SAM" id="MobiDB-lite"/>
    </source>
</evidence>
<feature type="compositionally biased region" description="Low complexity" evidence="2">
    <location>
        <begin position="9"/>
        <end position="43"/>
    </location>
</feature>
<dbReference type="EMBL" id="MU251359">
    <property type="protein sequence ID" value="KAG9239378.1"/>
    <property type="molecule type" value="Genomic_DNA"/>
</dbReference>
<keyword evidence="1" id="KW-0862">Zinc</keyword>
<feature type="region of interest" description="Disordered" evidence="2">
    <location>
        <begin position="1"/>
        <end position="43"/>
    </location>
</feature>